<feature type="compositionally biased region" description="Low complexity" evidence="8">
    <location>
        <begin position="144"/>
        <end position="157"/>
    </location>
</feature>
<dbReference type="Pfam" id="PF11412">
    <property type="entry name" value="DsbD_N"/>
    <property type="match status" value="1"/>
</dbReference>
<feature type="transmembrane region" description="Helical" evidence="9">
    <location>
        <begin position="224"/>
        <end position="247"/>
    </location>
</feature>
<comment type="function">
    <text evidence="1">May be required for disulfide bond formation in some proteins.</text>
</comment>
<dbReference type="GO" id="GO:0017004">
    <property type="term" value="P:cytochrome complex assembly"/>
    <property type="evidence" value="ECO:0007669"/>
    <property type="project" value="UniProtKB-KW"/>
</dbReference>
<feature type="transmembrane region" description="Helical" evidence="9">
    <location>
        <begin position="379"/>
        <end position="397"/>
    </location>
</feature>
<sequence>MRLVILSLVFLGIFAAPVTADPLSADEAFQLQVSKIADGGVRFDWTIADGYYLYRARISARSADGSERKVETPQGIAKEDPIFGVTEVYYERATATVPGASNQPIEITYQGCQENGICYVPQTKRIDPLTLAVSSHTDTSANVPSPDAAASAGAPEEPATGFSLAQEEGLVRSLLRKGGPLLVVLSFLGFGMLIAFTPCVFPIYPILAGTLAREGDRLTARRGFFLSAIYVLSFASAFSLLGAFAGWSGQNLQMVLQSPFTTGAVSIVFVLLALAMFGLFELQLPAGWVNWIAARTGRLEISKKSVAVLGFSSAFIVGPCVTAPLAGALLHIAQSGDMLLGAAALFALGIGKGIPLIVVGTMGASILPRAGAWMEYVKAIFGIGFLATAIWISAPLLPAGLDLVLWAALLIGTGTWAFSAARGNSGLPILARTAGLMAVIYGTILIIGAAIGSTDPWQPLATLANSSRSSKNTELQFASIASASELQNELRSASGQKPTLVYFTADWCITCRTIERSILTQDGVKQSLEGLHLVKADLSTLRKESTELMQQLRVAGPPTMIFFDRHAREVAGTRLVGEVTAELLSKSAAMVRSF</sequence>
<evidence type="ECO:0000256" key="8">
    <source>
        <dbReference type="SAM" id="MobiDB-lite"/>
    </source>
</evidence>
<dbReference type="Proteomes" id="UP001149009">
    <property type="component" value="Unassembled WGS sequence"/>
</dbReference>
<organism evidence="12 13">
    <name type="scientific">Chelativorans petroleitrophicus</name>
    <dbReference type="NCBI Taxonomy" id="2975484"/>
    <lineage>
        <taxon>Bacteria</taxon>
        <taxon>Pseudomonadati</taxon>
        <taxon>Pseudomonadota</taxon>
        <taxon>Alphaproteobacteria</taxon>
        <taxon>Hyphomicrobiales</taxon>
        <taxon>Phyllobacteriaceae</taxon>
        <taxon>Chelativorans</taxon>
    </lineage>
</organism>
<keyword evidence="4 9" id="KW-0812">Transmembrane</keyword>
<feature type="transmembrane region" description="Helical" evidence="9">
    <location>
        <begin position="181"/>
        <end position="204"/>
    </location>
</feature>
<evidence type="ECO:0000256" key="1">
    <source>
        <dbReference type="ARBA" id="ARBA00003565"/>
    </source>
</evidence>
<evidence type="ECO:0000259" key="11">
    <source>
        <dbReference type="PROSITE" id="PS51352"/>
    </source>
</evidence>
<dbReference type="PANTHER" id="PTHR32234:SF0">
    <property type="entry name" value="THIOL:DISULFIDE INTERCHANGE PROTEIN DSBD"/>
    <property type="match status" value="1"/>
</dbReference>
<evidence type="ECO:0000256" key="9">
    <source>
        <dbReference type="SAM" id="Phobius"/>
    </source>
</evidence>
<evidence type="ECO:0000256" key="10">
    <source>
        <dbReference type="SAM" id="SignalP"/>
    </source>
</evidence>
<evidence type="ECO:0000256" key="5">
    <source>
        <dbReference type="ARBA" id="ARBA00022748"/>
    </source>
</evidence>
<accession>A0A9X3B0V6</accession>
<evidence type="ECO:0000313" key="12">
    <source>
        <dbReference type="EMBL" id="MCT8992239.1"/>
    </source>
</evidence>
<dbReference type="GO" id="GO:0045454">
    <property type="term" value="P:cell redox homeostasis"/>
    <property type="evidence" value="ECO:0007669"/>
    <property type="project" value="TreeGrafter"/>
</dbReference>
<feature type="domain" description="Thioredoxin" evidence="11">
    <location>
        <begin position="449"/>
        <end position="594"/>
    </location>
</feature>
<keyword evidence="7 9" id="KW-0472">Membrane</keyword>
<proteinExistence type="predicted"/>
<dbReference type="Gene3D" id="2.60.40.1250">
    <property type="entry name" value="Thiol:disulfide interchange protein DsbD, N-terminal domain"/>
    <property type="match status" value="1"/>
</dbReference>
<dbReference type="GO" id="GO:0005886">
    <property type="term" value="C:plasma membrane"/>
    <property type="evidence" value="ECO:0007669"/>
    <property type="project" value="UniProtKB-SubCell"/>
</dbReference>
<dbReference type="InterPro" id="IPR013766">
    <property type="entry name" value="Thioredoxin_domain"/>
</dbReference>
<feature type="chain" id="PRO_5040888387" evidence="10">
    <location>
        <begin position="21"/>
        <end position="594"/>
    </location>
</feature>
<dbReference type="Pfam" id="PF13098">
    <property type="entry name" value="Thioredoxin_2"/>
    <property type="match status" value="1"/>
</dbReference>
<gene>
    <name evidence="12" type="primary">dsbD</name>
    <name evidence="12" type="ORF">NYR54_18475</name>
</gene>
<reference evidence="12" key="1">
    <citation type="submission" date="2022-08" db="EMBL/GenBank/DDBJ databases">
        <title>Chelativorans sichuanense sp. nov., a paraffin oil-degrading bacterium isolated from a mixture of oil-based drill cuttings and paddy soil.</title>
        <authorList>
            <person name="Yu J."/>
            <person name="Liu H."/>
            <person name="Chen Q."/>
        </authorList>
    </citation>
    <scope>NUCLEOTIDE SEQUENCE</scope>
    <source>
        <strain evidence="12">SCAU 2101</strain>
    </source>
</reference>
<dbReference type="AlphaFoldDB" id="A0A9X3B0V6"/>
<dbReference type="NCBIfam" id="NF001419">
    <property type="entry name" value="PRK00293.1"/>
    <property type="match status" value="1"/>
</dbReference>
<keyword evidence="3" id="KW-1003">Cell membrane</keyword>
<name>A0A9X3B0V6_9HYPH</name>
<dbReference type="InterPro" id="IPR003834">
    <property type="entry name" value="Cyt_c_assmbl_TM_dom"/>
</dbReference>
<feature type="transmembrane region" description="Helical" evidence="9">
    <location>
        <begin position="267"/>
        <end position="294"/>
    </location>
</feature>
<keyword evidence="5" id="KW-0201">Cytochrome c-type biogenesis</keyword>
<keyword evidence="12" id="KW-0560">Oxidoreductase</keyword>
<dbReference type="InterPro" id="IPR036249">
    <property type="entry name" value="Thioredoxin-like_sf"/>
</dbReference>
<feature type="transmembrane region" description="Helical" evidence="9">
    <location>
        <begin position="433"/>
        <end position="452"/>
    </location>
</feature>
<dbReference type="GO" id="GO:0047134">
    <property type="term" value="F:protein-disulfide reductase [NAD(P)H] activity"/>
    <property type="evidence" value="ECO:0007669"/>
    <property type="project" value="UniProtKB-EC"/>
</dbReference>
<dbReference type="RefSeq" id="WP_261517186.1">
    <property type="nucleotide sequence ID" value="NZ_JAODNV010000032.1"/>
</dbReference>
<dbReference type="Pfam" id="PF02683">
    <property type="entry name" value="DsbD_TM"/>
    <property type="match status" value="1"/>
</dbReference>
<evidence type="ECO:0000256" key="4">
    <source>
        <dbReference type="ARBA" id="ARBA00022692"/>
    </source>
</evidence>
<comment type="caution">
    <text evidence="12">The sequence shown here is derived from an EMBL/GenBank/DDBJ whole genome shotgun (WGS) entry which is preliminary data.</text>
</comment>
<dbReference type="PANTHER" id="PTHR32234">
    <property type="entry name" value="THIOL:DISULFIDE INTERCHANGE PROTEIN DSBD"/>
    <property type="match status" value="1"/>
</dbReference>
<dbReference type="EC" id="1.8.1.8" evidence="12"/>
<evidence type="ECO:0000256" key="3">
    <source>
        <dbReference type="ARBA" id="ARBA00022475"/>
    </source>
</evidence>
<feature type="transmembrane region" description="Helical" evidence="9">
    <location>
        <begin position="403"/>
        <end position="421"/>
    </location>
</feature>
<evidence type="ECO:0000313" key="13">
    <source>
        <dbReference type="Proteomes" id="UP001149009"/>
    </source>
</evidence>
<dbReference type="SUPFAM" id="SSF74863">
    <property type="entry name" value="Thiol:disulfide interchange protein DsbD, N-terminal domain (DsbD-alpha)"/>
    <property type="match status" value="1"/>
</dbReference>
<dbReference type="EMBL" id="JAODNV010000032">
    <property type="protein sequence ID" value="MCT8992239.1"/>
    <property type="molecule type" value="Genomic_DNA"/>
</dbReference>
<evidence type="ECO:0000256" key="6">
    <source>
        <dbReference type="ARBA" id="ARBA00022989"/>
    </source>
</evidence>
<feature type="region of interest" description="Disordered" evidence="8">
    <location>
        <begin position="137"/>
        <end position="157"/>
    </location>
</feature>
<dbReference type="PROSITE" id="PS51352">
    <property type="entry name" value="THIOREDOXIN_2"/>
    <property type="match status" value="1"/>
</dbReference>
<evidence type="ECO:0000256" key="2">
    <source>
        <dbReference type="ARBA" id="ARBA00004651"/>
    </source>
</evidence>
<dbReference type="SUPFAM" id="SSF52833">
    <property type="entry name" value="Thioredoxin-like"/>
    <property type="match status" value="1"/>
</dbReference>
<keyword evidence="10" id="KW-0732">Signal</keyword>
<feature type="transmembrane region" description="Helical" evidence="9">
    <location>
        <begin position="306"/>
        <end position="333"/>
    </location>
</feature>
<evidence type="ECO:0000256" key="7">
    <source>
        <dbReference type="ARBA" id="ARBA00023136"/>
    </source>
</evidence>
<dbReference type="InterPro" id="IPR036929">
    <property type="entry name" value="DsbDN_sf"/>
</dbReference>
<keyword evidence="13" id="KW-1185">Reference proteome</keyword>
<feature type="signal peptide" evidence="10">
    <location>
        <begin position="1"/>
        <end position="20"/>
    </location>
</feature>
<protein>
    <submittedName>
        <fullName evidence="12">Protein-disulfide reductase DsbD</fullName>
        <ecNumber evidence="12">1.8.1.8</ecNumber>
    </submittedName>
</protein>
<dbReference type="Gene3D" id="3.40.30.10">
    <property type="entry name" value="Glutaredoxin"/>
    <property type="match status" value="1"/>
</dbReference>
<feature type="transmembrane region" description="Helical" evidence="9">
    <location>
        <begin position="339"/>
        <end position="367"/>
    </location>
</feature>
<keyword evidence="6 9" id="KW-1133">Transmembrane helix</keyword>
<dbReference type="InterPro" id="IPR012336">
    <property type="entry name" value="Thioredoxin-like_fold"/>
</dbReference>
<dbReference type="InterPro" id="IPR028250">
    <property type="entry name" value="DsbDN"/>
</dbReference>
<comment type="subcellular location">
    <subcellularLocation>
        <location evidence="2">Cell membrane</location>
        <topology evidence="2">Multi-pass membrane protein</topology>
    </subcellularLocation>
</comment>